<dbReference type="EMBL" id="JAQJZL010000002">
    <property type="protein sequence ID" value="KAJ6050870.1"/>
    <property type="molecule type" value="Genomic_DNA"/>
</dbReference>
<gene>
    <name evidence="2" type="ORF">N7460_001404</name>
</gene>
<reference evidence="2" key="2">
    <citation type="submission" date="2023-01" db="EMBL/GenBank/DDBJ databases">
        <authorList>
            <person name="Petersen C."/>
        </authorList>
    </citation>
    <scope>NUCLEOTIDE SEQUENCE</scope>
    <source>
        <strain evidence="2">IBT 15450</strain>
    </source>
</reference>
<comment type="caution">
    <text evidence="2">The sequence shown here is derived from an EMBL/GenBank/DDBJ whole genome shotgun (WGS) entry which is preliminary data.</text>
</comment>
<feature type="domain" description="Peptidase A2" evidence="1">
    <location>
        <begin position="181"/>
        <end position="256"/>
    </location>
</feature>
<dbReference type="GO" id="GO:0006508">
    <property type="term" value="P:proteolysis"/>
    <property type="evidence" value="ECO:0007669"/>
    <property type="project" value="InterPro"/>
</dbReference>
<dbReference type="Proteomes" id="UP001219568">
    <property type="component" value="Unassembled WGS sequence"/>
</dbReference>
<keyword evidence="3" id="KW-1185">Reference proteome</keyword>
<organism evidence="2 3">
    <name type="scientific">Penicillium canescens</name>
    <dbReference type="NCBI Taxonomy" id="5083"/>
    <lineage>
        <taxon>Eukaryota</taxon>
        <taxon>Fungi</taxon>
        <taxon>Dikarya</taxon>
        <taxon>Ascomycota</taxon>
        <taxon>Pezizomycotina</taxon>
        <taxon>Eurotiomycetes</taxon>
        <taxon>Eurotiomycetidae</taxon>
        <taxon>Eurotiales</taxon>
        <taxon>Aspergillaceae</taxon>
        <taxon>Penicillium</taxon>
    </lineage>
</organism>
<evidence type="ECO:0000259" key="1">
    <source>
        <dbReference type="PROSITE" id="PS50175"/>
    </source>
</evidence>
<sequence length="308" mass="34624">MSDGKGFENAEEPETPTVTLHPRAVLRNVADALNRRHEELAVTLPTNSTWRTALRAVEDVIADVDEDIVLMPRGIRGPKLRELAVVNPSWEQAYPGRTLYGQEIRTTITLSDMDAPLPRTQEMRERIREMAEKARDEGFREPYVVLRAEVSERLIPSIHANISLRAIDGDDEDPVQVLNNTAMVFDTGAHRTIITEELLPRPFREWLQDPIHDPYRGQHGVTVQLDTEMAFTNCALPLSMSVLIVPQAKMPNSLVGVLFGQSGGIDRLSLQMRPRHILQAKGEQVLENVWGDVILDEYVDLYGAVHAS</sequence>
<evidence type="ECO:0000313" key="3">
    <source>
        <dbReference type="Proteomes" id="UP001219568"/>
    </source>
</evidence>
<dbReference type="GO" id="GO:0004190">
    <property type="term" value="F:aspartic-type endopeptidase activity"/>
    <property type="evidence" value="ECO:0007669"/>
    <property type="project" value="InterPro"/>
</dbReference>
<protein>
    <recommendedName>
        <fullName evidence="1">Peptidase A2 domain-containing protein</fullName>
    </recommendedName>
</protein>
<proteinExistence type="predicted"/>
<dbReference type="InterPro" id="IPR001995">
    <property type="entry name" value="Peptidase_A2_cat"/>
</dbReference>
<dbReference type="AlphaFoldDB" id="A0AAD6IJ45"/>
<name>A0AAD6IJ45_PENCN</name>
<accession>A0AAD6IJ45</accession>
<reference evidence="2" key="1">
    <citation type="journal article" date="2023" name="IMA Fungus">
        <title>Comparative genomic study of the Penicillium genus elucidates a diverse pangenome and 15 lateral gene transfer events.</title>
        <authorList>
            <person name="Petersen C."/>
            <person name="Sorensen T."/>
            <person name="Nielsen M.R."/>
            <person name="Sondergaard T.E."/>
            <person name="Sorensen J.L."/>
            <person name="Fitzpatrick D.A."/>
            <person name="Frisvad J.C."/>
            <person name="Nielsen K.L."/>
        </authorList>
    </citation>
    <scope>NUCLEOTIDE SEQUENCE</scope>
    <source>
        <strain evidence="2">IBT 15450</strain>
    </source>
</reference>
<dbReference type="PROSITE" id="PS50175">
    <property type="entry name" value="ASP_PROT_RETROV"/>
    <property type="match status" value="1"/>
</dbReference>
<evidence type="ECO:0000313" key="2">
    <source>
        <dbReference type="EMBL" id="KAJ6050870.1"/>
    </source>
</evidence>